<feature type="transmembrane region" description="Helical" evidence="1">
    <location>
        <begin position="17"/>
        <end position="36"/>
    </location>
</feature>
<reference evidence="2 3" key="1">
    <citation type="submission" date="2024-01" db="EMBL/GenBank/DDBJ databases">
        <title>The genomes of 5 underutilized Papilionoideae crops provide insights into root nodulation and disease resistanc.</title>
        <authorList>
            <person name="Jiang F."/>
        </authorList>
    </citation>
    <scope>NUCLEOTIDE SEQUENCE [LARGE SCALE GENOMIC DNA]</scope>
    <source>
        <strain evidence="2">JINMINGXINNONG_FW02</strain>
        <tissue evidence="2">Leaves</tissue>
    </source>
</reference>
<comment type="caution">
    <text evidence="2">The sequence shown here is derived from an EMBL/GenBank/DDBJ whole genome shotgun (WGS) entry which is preliminary data.</text>
</comment>
<name>A0AAN9R0W9_PHACN</name>
<dbReference type="EMBL" id="JAYMYR010000006">
    <property type="protein sequence ID" value="KAK7355202.1"/>
    <property type="molecule type" value="Genomic_DNA"/>
</dbReference>
<protein>
    <submittedName>
        <fullName evidence="2">Uncharacterized protein</fullName>
    </submittedName>
</protein>
<dbReference type="Proteomes" id="UP001374584">
    <property type="component" value="Unassembled WGS sequence"/>
</dbReference>
<evidence type="ECO:0000313" key="2">
    <source>
        <dbReference type="EMBL" id="KAK7355202.1"/>
    </source>
</evidence>
<keyword evidence="1" id="KW-0472">Membrane</keyword>
<organism evidence="2 3">
    <name type="scientific">Phaseolus coccineus</name>
    <name type="common">Scarlet runner bean</name>
    <name type="synonym">Phaseolus multiflorus</name>
    <dbReference type="NCBI Taxonomy" id="3886"/>
    <lineage>
        <taxon>Eukaryota</taxon>
        <taxon>Viridiplantae</taxon>
        <taxon>Streptophyta</taxon>
        <taxon>Embryophyta</taxon>
        <taxon>Tracheophyta</taxon>
        <taxon>Spermatophyta</taxon>
        <taxon>Magnoliopsida</taxon>
        <taxon>eudicotyledons</taxon>
        <taxon>Gunneridae</taxon>
        <taxon>Pentapetalae</taxon>
        <taxon>rosids</taxon>
        <taxon>fabids</taxon>
        <taxon>Fabales</taxon>
        <taxon>Fabaceae</taxon>
        <taxon>Papilionoideae</taxon>
        <taxon>50 kb inversion clade</taxon>
        <taxon>NPAAA clade</taxon>
        <taxon>indigoferoid/millettioid clade</taxon>
        <taxon>Phaseoleae</taxon>
        <taxon>Phaseolus</taxon>
    </lineage>
</organism>
<evidence type="ECO:0000313" key="3">
    <source>
        <dbReference type="Proteomes" id="UP001374584"/>
    </source>
</evidence>
<dbReference type="AlphaFoldDB" id="A0AAN9R0W9"/>
<keyword evidence="3" id="KW-1185">Reference proteome</keyword>
<gene>
    <name evidence="2" type="ORF">VNO80_14451</name>
</gene>
<accession>A0AAN9R0W9</accession>
<evidence type="ECO:0000256" key="1">
    <source>
        <dbReference type="SAM" id="Phobius"/>
    </source>
</evidence>
<sequence>MLSCHKPLMHVYGLQPYTFIIVHPLLSLSLLSLSVYDMTNVNKLLLVSLPSMVFPLYVQLQSHFGAI</sequence>
<keyword evidence="1" id="KW-1133">Transmembrane helix</keyword>
<keyword evidence="1" id="KW-0812">Transmembrane</keyword>
<proteinExistence type="predicted"/>